<evidence type="ECO:0000259" key="1">
    <source>
        <dbReference type="PROSITE" id="PS50853"/>
    </source>
</evidence>
<dbReference type="SUPFAM" id="SSF49265">
    <property type="entry name" value="Fibronectin type III"/>
    <property type="match status" value="2"/>
</dbReference>
<name>A0A5D0REI6_9FLAO</name>
<dbReference type="InterPro" id="IPR036116">
    <property type="entry name" value="FN3_sf"/>
</dbReference>
<dbReference type="EMBL" id="VSKK01000001">
    <property type="protein sequence ID" value="TYB78964.1"/>
    <property type="molecule type" value="Genomic_DNA"/>
</dbReference>
<sequence length="2066" mass="216445">MKKITLSILFGIISFLGFSQIGLVENFDAGLTLPPGWTGNGYSGSVFQPCSVVSLRANLSNSNMSDDLISPNIVGQSNGTDLTVTFDYKIVDWSAAVDPTGPGWGELNVQYSTNNGATWVSMGAVNDINHQASNTCATMSFVVPAADVPTASNVKLKFENTYYSGNYYFYIDNVRAYQVVVDPPSCSPIIAPLNGATGVPITQNLSWQAATGIPQGYTLSVGTTSGGTELVDNLDVGLSTTYDLPNLDYATTYYVNITPYNTNGPALDCPEFSFTTGADPNAPVDCGSGVPINTIFCYGANDNTTFSFVSSDGSPLVVVFNSGSTENNWDELIVTDSDGSNLYTGYGNAGNLAGLIFTSTGDTITIGVTSDGSGNSCTANPWNFDVACVDTTAIPNCNSVLTTPTNGEVDVSENVDLTWSAATIFVTGYTVNMGTTPGGTDIANGIDVGNVRTLDPGTLIYDQTYYVTIIPYNDNGPAENCNEASFTVRSDPNQIIDCAANQILNTVFCYENGNNAFQEIYSFQSSDGSPLNMFFNSGTIETCCDNIRIEDGNGTVLYQGNNGGDLAGLSIVSITDRLVMFYEADGSLSCSSGSRTPWDFDVSCVDTTVVPNCNALLTAPLNGAVGVDEDQDLFWSAASIFVTGYTINMGITPGGTDVLDGVDVGNVLTYEPGTLTYETTYYVTIIPYNDNGPAIGCTEESFTVKNDPFQIVDCDTNQIINTVFCYENGNNTFIELYSFQSSNGNPLNMFFNSGTLESCCDNIRIEEADGTIIFEGNNGGDLAGLSINSTGDSLVMFYESDGSISCESGSRTPWNFDVSCIDTTAIPNCNAVLTTPVNGSVDMSENVDLTWSSASVLVTGYTLYMGTTPGGTDVLNGVDVGNVLTYDPGTLAYGTTFYVTIVPYNDNGAATGCTEYNFTTKADPNQIVDCSGGALNTTYCYTNNDNTQFNFVSSTGFPLVLEFNAGQVENNWDELIVLDSNGAELYNGYGNNGNLAGLTFTSSGSTITVIIQSDGVTSCSNSNYTPWDFDVYCQTCMPQSVSFDIVNGDCTTDPDNPVFNVEVDIADLGDATSLTITDNQGSAPVEVSVVGPVILGPYTANSNIIVTVANTNDPNCIVISNPLAFLCPPPPNPCSIVYAGADNSVDCITPDTTLSGNFHIYGQDTTSYLVNSIDTCPTPPVDGATPTSVDIDDRWSSVLDLGFEFCFYGGVYDKVIIGSNGVVSFETQHAGTYNEWDLFPFSGGVSTLPNSTNTTITEANIFGVGHDIDPSVCGSIDYVVLGSAPYRQFVVNFNDVCHFSCNSLRTTSQIILHESSNNIDVHVLSKPTCSNWNDGLAVIGIQSVNDQFATTPVGRNTGVWSVAPGSPESYRFSPAGAPNYALEWTDDQGNVIGTDDTVTVSPTQTTDYTFSVTYDLCTGGQATVSDVVNVEYINTSTFDGSFTMTVVDCVNITTVIDGDTGGVFAFSPDPADGAIIDPVTGDITNAIAGTEYSVQYTVGSGTCPAIVTQDITIPAAGNPSFSLIATCDGATADLTGDAGGVFTLNPVPTDGATIDATTGEISNGIGGTSYTVEYSIDGTCPITETQTVIVLAGSDASFTITADCNGAVATITGDIGGVFTLNPLPTDGATINPATGEIINFVQGSTYTVEYTTVGPCPETTSETITIPSQSDATFTMTTSCTGATATITGDMGGVFTFNPVPSDGAVIDAATGEITNGVPGATYTVEYTVGPSNCVGVTTVSITLPTVGDASFTLTANCDGAVATIDGDTGGVFTLNPIPTDGATIDATTGEITNGVGGTMYTVVYTTSGVCAESDTQTVTVLSGGNASFTMTANCDGALATITGDTGGAFSFNPVPADGATIDPITGEVMNVVSGTAYTVEYTTVGVCSNTTAQTVNIPAEEDASFDVATISCYGTTVTITGDTGGTFTFNPVPTDGATINPTSGVVANAVPNTTYTIEYNTSGPCSEMSSKTFTTDECILKIIPEVITPNDDGYNDSFDLDGYDVSSFEVFNRHGVKVFSKTNGYTNEFKGIADNGDELPVGTYFYVMKYQGGKVRTAWVYINK</sequence>
<dbReference type="CDD" id="cd00063">
    <property type="entry name" value="FN3"/>
    <property type="match status" value="1"/>
</dbReference>
<dbReference type="RefSeq" id="WP_148402701.1">
    <property type="nucleotide sequence ID" value="NZ_VSKK01000001.1"/>
</dbReference>
<dbReference type="SUPFAM" id="SSF49854">
    <property type="entry name" value="Spermadhesin, CUB domain"/>
    <property type="match status" value="1"/>
</dbReference>
<accession>A0A5D0REI6</accession>
<feature type="domain" description="Fibronectin type-III" evidence="1">
    <location>
        <begin position="188"/>
        <end position="279"/>
    </location>
</feature>
<dbReference type="InterPro" id="IPR003961">
    <property type="entry name" value="FN3_dom"/>
</dbReference>
<dbReference type="Gene3D" id="2.60.40.10">
    <property type="entry name" value="Immunoglobulins"/>
    <property type="match status" value="3"/>
</dbReference>
<organism evidence="2 3">
    <name type="scientific">Bizionia myxarmorum</name>
    <dbReference type="NCBI Taxonomy" id="291186"/>
    <lineage>
        <taxon>Bacteria</taxon>
        <taxon>Pseudomonadati</taxon>
        <taxon>Bacteroidota</taxon>
        <taxon>Flavobacteriia</taxon>
        <taxon>Flavobacteriales</taxon>
        <taxon>Flavobacteriaceae</taxon>
        <taxon>Bizionia</taxon>
    </lineage>
</organism>
<proteinExistence type="predicted"/>
<dbReference type="Gene3D" id="2.60.120.260">
    <property type="entry name" value="Galactose-binding domain-like"/>
    <property type="match status" value="1"/>
</dbReference>
<evidence type="ECO:0000313" key="2">
    <source>
        <dbReference type="EMBL" id="TYB78964.1"/>
    </source>
</evidence>
<keyword evidence="3" id="KW-1185">Reference proteome</keyword>
<dbReference type="Pfam" id="PF13585">
    <property type="entry name" value="CHU_C"/>
    <property type="match status" value="1"/>
</dbReference>
<dbReference type="InterPro" id="IPR013783">
    <property type="entry name" value="Ig-like_fold"/>
</dbReference>
<feature type="domain" description="Fibronectin type-III" evidence="1">
    <location>
        <begin position="400"/>
        <end position="491"/>
    </location>
</feature>
<dbReference type="InterPro" id="IPR035914">
    <property type="entry name" value="Sperma_CUB_dom_sf"/>
</dbReference>
<comment type="caution">
    <text evidence="2">The sequence shown here is derived from an EMBL/GenBank/DDBJ whole genome shotgun (WGS) entry which is preliminary data.</text>
</comment>
<evidence type="ECO:0000313" key="3">
    <source>
        <dbReference type="Proteomes" id="UP000323720"/>
    </source>
</evidence>
<dbReference type="SMART" id="SM00060">
    <property type="entry name" value="FN3"/>
    <property type="match status" value="4"/>
</dbReference>
<dbReference type="OrthoDB" id="1488818at2"/>
<feature type="domain" description="Fibronectin type-III" evidence="1">
    <location>
        <begin position="832"/>
        <end position="923"/>
    </location>
</feature>
<protein>
    <submittedName>
        <fullName evidence="2">Gliding motility-associated C-terminal domain-containing protein</fullName>
    </submittedName>
</protein>
<dbReference type="PROSITE" id="PS50853">
    <property type="entry name" value="FN3"/>
    <property type="match status" value="3"/>
</dbReference>
<reference evidence="2 3" key="1">
    <citation type="submission" date="2019-08" db="EMBL/GenBank/DDBJ databases">
        <title>Genomes of Antarctic Bizionia species.</title>
        <authorList>
            <person name="Bowman J.P."/>
        </authorList>
    </citation>
    <scope>NUCLEOTIDE SEQUENCE [LARGE SCALE GENOMIC DNA]</scope>
    <source>
        <strain evidence="2 3">ADA-4</strain>
    </source>
</reference>
<gene>
    <name evidence="2" type="ORF">ES674_04090</name>
</gene>
<dbReference type="Proteomes" id="UP000323720">
    <property type="component" value="Unassembled WGS sequence"/>
</dbReference>